<feature type="region of interest" description="Disordered" evidence="1">
    <location>
        <begin position="1"/>
        <end position="61"/>
    </location>
</feature>
<feature type="compositionally biased region" description="Pro residues" evidence="1">
    <location>
        <begin position="16"/>
        <end position="30"/>
    </location>
</feature>
<reference evidence="2 3" key="1">
    <citation type="journal article" date="2023" name="Genes (Basel)">
        <title>Chromosome-Level Genome Assembly and Circadian Gene Repertoire of the Patagonia Blennie Eleginops maclovinus-The Closest Ancestral Proxy of Antarctic Cryonotothenioids.</title>
        <authorList>
            <person name="Cheng C.C."/>
            <person name="Rivera-Colon A.G."/>
            <person name="Minhas B.F."/>
            <person name="Wilson L."/>
            <person name="Rayamajhi N."/>
            <person name="Vargas-Chacoff L."/>
            <person name="Catchen J.M."/>
        </authorList>
    </citation>
    <scope>NUCLEOTIDE SEQUENCE [LARGE SCALE GENOMIC DNA]</scope>
    <source>
        <strain evidence="2">JMC-PN-2008</strain>
    </source>
</reference>
<gene>
    <name evidence="2" type="ORF">PBY51_002381</name>
</gene>
<dbReference type="Proteomes" id="UP001346869">
    <property type="component" value="Unassembled WGS sequence"/>
</dbReference>
<dbReference type="EMBL" id="JAUZQC010000015">
    <property type="protein sequence ID" value="KAK5858224.1"/>
    <property type="molecule type" value="Genomic_DNA"/>
</dbReference>
<evidence type="ECO:0000313" key="2">
    <source>
        <dbReference type="EMBL" id="KAK5858224.1"/>
    </source>
</evidence>
<accession>A0AAN8AJA8</accession>
<reference evidence="2 3" key="2">
    <citation type="journal article" date="2023" name="Mol. Biol. Evol.">
        <title>Genomics of Secondarily Temperate Adaptation in the Only Non-Antarctic Icefish.</title>
        <authorList>
            <person name="Rivera-Colon A.G."/>
            <person name="Rayamajhi N."/>
            <person name="Minhas B.F."/>
            <person name="Madrigal G."/>
            <person name="Bilyk K.T."/>
            <person name="Yoon V."/>
            <person name="Hune M."/>
            <person name="Gregory S."/>
            <person name="Cheng C.H.C."/>
            <person name="Catchen J.M."/>
        </authorList>
    </citation>
    <scope>NUCLEOTIDE SEQUENCE [LARGE SCALE GENOMIC DNA]</scope>
    <source>
        <strain evidence="2">JMC-PN-2008</strain>
    </source>
</reference>
<comment type="caution">
    <text evidence="2">The sequence shown here is derived from an EMBL/GenBank/DDBJ whole genome shotgun (WGS) entry which is preliminary data.</text>
</comment>
<organism evidence="2 3">
    <name type="scientific">Eleginops maclovinus</name>
    <name type="common">Patagonian blennie</name>
    <name type="synonym">Eleginus maclovinus</name>
    <dbReference type="NCBI Taxonomy" id="56733"/>
    <lineage>
        <taxon>Eukaryota</taxon>
        <taxon>Metazoa</taxon>
        <taxon>Chordata</taxon>
        <taxon>Craniata</taxon>
        <taxon>Vertebrata</taxon>
        <taxon>Euteleostomi</taxon>
        <taxon>Actinopterygii</taxon>
        <taxon>Neopterygii</taxon>
        <taxon>Teleostei</taxon>
        <taxon>Neoteleostei</taxon>
        <taxon>Acanthomorphata</taxon>
        <taxon>Eupercaria</taxon>
        <taxon>Perciformes</taxon>
        <taxon>Notothenioidei</taxon>
        <taxon>Eleginopidae</taxon>
        <taxon>Eleginops</taxon>
    </lineage>
</organism>
<protein>
    <submittedName>
        <fullName evidence="2">Uncharacterized protein</fullName>
    </submittedName>
</protein>
<feature type="compositionally biased region" description="Basic and acidic residues" evidence="1">
    <location>
        <begin position="31"/>
        <end position="52"/>
    </location>
</feature>
<keyword evidence="3" id="KW-1185">Reference proteome</keyword>
<name>A0AAN8AJA8_ELEMC</name>
<evidence type="ECO:0000313" key="3">
    <source>
        <dbReference type="Proteomes" id="UP001346869"/>
    </source>
</evidence>
<dbReference type="AlphaFoldDB" id="A0AAN8AJA8"/>
<evidence type="ECO:0000256" key="1">
    <source>
        <dbReference type="SAM" id="MobiDB-lite"/>
    </source>
</evidence>
<proteinExistence type="predicted"/>
<sequence length="83" mass="9237">MEVQFQSGGRGEISTPPLPVSVELPPPGPPHKSDRDTGRGHTERLRTRQDRQKKAKGKSPTVRRICCFLWSRGNTNCNTPGSR</sequence>